<accession>A0A8H4F013</accession>
<organism evidence="2 3">
    <name type="scientific">Mucor circinelloides f. lusitanicus</name>
    <name type="common">Mucor racemosus var. lusitanicus</name>
    <dbReference type="NCBI Taxonomy" id="29924"/>
    <lineage>
        <taxon>Eukaryota</taxon>
        <taxon>Fungi</taxon>
        <taxon>Fungi incertae sedis</taxon>
        <taxon>Mucoromycota</taxon>
        <taxon>Mucoromycotina</taxon>
        <taxon>Mucoromycetes</taxon>
        <taxon>Mucorales</taxon>
        <taxon>Mucorineae</taxon>
        <taxon>Mucoraceae</taxon>
        <taxon>Mucor</taxon>
    </lineage>
</organism>
<protein>
    <submittedName>
        <fullName evidence="2">Uncharacterized protein</fullName>
    </submittedName>
</protein>
<proteinExistence type="predicted"/>
<evidence type="ECO:0000313" key="2">
    <source>
        <dbReference type="EMBL" id="KAF1800014.1"/>
    </source>
</evidence>
<dbReference type="AlphaFoldDB" id="A0A8H4F013"/>
<dbReference type="EMBL" id="JAAECE010000006">
    <property type="protein sequence ID" value="KAF1800014.1"/>
    <property type="molecule type" value="Genomic_DNA"/>
</dbReference>
<name>A0A8H4F013_MUCCL</name>
<sequence>MSALAVHPFDNTNANVHTNLVSIGAQHSYFFYQQLNSNTKPSTCLQKPTKQIIPSIPRKHFKAPKNSSLSPIRSQKVMPKEIITSTKPTTTTKNPIKLIPKRPYPLVTTFSSPASLQTTTQKRQRKVSFDEKVVVVCTIFDEDADLDHQQPTEMRRHSTGETQPKSILVIPPPSYHTTSNALTLPPFKQKITRSLKQFKNRLLFV</sequence>
<dbReference type="Proteomes" id="UP000469890">
    <property type="component" value="Unassembled WGS sequence"/>
</dbReference>
<evidence type="ECO:0000313" key="3">
    <source>
        <dbReference type="Proteomes" id="UP000469890"/>
    </source>
</evidence>
<evidence type="ECO:0000256" key="1">
    <source>
        <dbReference type="SAM" id="MobiDB-lite"/>
    </source>
</evidence>
<feature type="region of interest" description="Disordered" evidence="1">
    <location>
        <begin position="147"/>
        <end position="167"/>
    </location>
</feature>
<reference evidence="2 3" key="1">
    <citation type="submission" date="2019-09" db="EMBL/GenBank/DDBJ databases">
        <authorList>
            <consortium name="DOE Joint Genome Institute"/>
            <person name="Mondo S.J."/>
            <person name="Navarro-Mendoza M.I."/>
            <person name="Perez-Arques C."/>
            <person name="Panchal S."/>
            <person name="Nicolas F.E."/>
            <person name="Ganguly P."/>
            <person name="Pangilinan J."/>
            <person name="Grigoriev I."/>
            <person name="Heitman J."/>
            <person name="Sanya K."/>
            <person name="Garre V."/>
        </authorList>
    </citation>
    <scope>NUCLEOTIDE SEQUENCE [LARGE SCALE GENOMIC DNA]</scope>
    <source>
        <strain evidence="2 3">MU402</strain>
    </source>
</reference>
<comment type="caution">
    <text evidence="2">The sequence shown here is derived from an EMBL/GenBank/DDBJ whole genome shotgun (WGS) entry which is preliminary data.</text>
</comment>
<gene>
    <name evidence="2" type="ORF">FB192DRAFT_1438338</name>
</gene>
<feature type="compositionally biased region" description="Basic and acidic residues" evidence="1">
    <location>
        <begin position="147"/>
        <end position="159"/>
    </location>
</feature>